<feature type="non-terminal residue" evidence="27">
    <location>
        <position position="1"/>
    </location>
</feature>
<dbReference type="Gene3D" id="3.90.320.10">
    <property type="match status" value="1"/>
</dbReference>
<keyword evidence="9" id="KW-0255">Endonuclease</keyword>
<dbReference type="SUPFAM" id="SSF52540">
    <property type="entry name" value="P-loop containing nucleoside triphosphate hydrolases"/>
    <property type="match status" value="1"/>
</dbReference>
<evidence type="ECO:0000313" key="27">
    <source>
        <dbReference type="EMBL" id="KDR09858.1"/>
    </source>
</evidence>
<evidence type="ECO:0000256" key="16">
    <source>
        <dbReference type="ARBA" id="ARBA00023125"/>
    </source>
</evidence>
<dbReference type="Pfam" id="PF13087">
    <property type="entry name" value="AAA_12"/>
    <property type="match status" value="1"/>
</dbReference>
<dbReference type="InterPro" id="IPR011604">
    <property type="entry name" value="PDDEXK-like_dom_sf"/>
</dbReference>
<dbReference type="GO" id="GO:0005694">
    <property type="term" value="C:chromosome"/>
    <property type="evidence" value="ECO:0007669"/>
    <property type="project" value="UniProtKB-SubCell"/>
</dbReference>
<dbReference type="GO" id="GO:0071932">
    <property type="term" value="P:replication fork reversal"/>
    <property type="evidence" value="ECO:0007669"/>
    <property type="project" value="TreeGrafter"/>
</dbReference>
<dbReference type="FunCoup" id="A0A067QVG1">
    <property type="interactions" value="1051"/>
</dbReference>
<feature type="domain" description="DNA2 rift barrel" evidence="26">
    <location>
        <begin position="383"/>
        <end position="476"/>
    </location>
</feature>
<dbReference type="InterPro" id="IPR048459">
    <property type="entry name" value="DNA2_Rift"/>
</dbReference>
<evidence type="ECO:0000256" key="5">
    <source>
        <dbReference type="ARBA" id="ARBA00022705"/>
    </source>
</evidence>
<organism evidence="27 28">
    <name type="scientific">Zootermopsis nevadensis</name>
    <name type="common">Dampwood termite</name>
    <dbReference type="NCBI Taxonomy" id="136037"/>
    <lineage>
        <taxon>Eukaryota</taxon>
        <taxon>Metazoa</taxon>
        <taxon>Ecdysozoa</taxon>
        <taxon>Arthropoda</taxon>
        <taxon>Hexapoda</taxon>
        <taxon>Insecta</taxon>
        <taxon>Pterygota</taxon>
        <taxon>Neoptera</taxon>
        <taxon>Polyneoptera</taxon>
        <taxon>Dictyoptera</taxon>
        <taxon>Blattodea</taxon>
        <taxon>Blattoidea</taxon>
        <taxon>Termitoidae</taxon>
        <taxon>Termopsidae</taxon>
        <taxon>Zootermopsis</taxon>
    </lineage>
</organism>
<keyword evidence="11 22" id="KW-0378">Hydrolase</keyword>
<dbReference type="STRING" id="136037.A0A067QVG1"/>
<dbReference type="GO" id="GO:0017116">
    <property type="term" value="F:single-stranded DNA helicase activity"/>
    <property type="evidence" value="ECO:0007669"/>
    <property type="project" value="UniProtKB-UniRule"/>
</dbReference>
<evidence type="ECO:0000256" key="22">
    <source>
        <dbReference type="RuleBase" id="RU367041"/>
    </source>
</evidence>
<comment type="function">
    <text evidence="22">Key enzyme involved in DNA replication and DNA repair. Involved in Okazaki fragments processing by cleaving long flaps that escape FEN1: flaps that are longer than 27 nucleotides are coated by replication protein A complex (RPA), leading to recruit DNA2 which cleaves the flap until it is too short to bind RPA and becomes a substrate for FEN1. Also involved in 5'-end resection of DNA during double-strand break (DSB) repair by mediating the cleavage of 5'-ssDNA.</text>
</comment>
<evidence type="ECO:0000256" key="12">
    <source>
        <dbReference type="ARBA" id="ARBA00022806"/>
    </source>
</evidence>
<sequence>LEIGDIVSVKASQCEASYSTASWFVSNSAGLLVLHPDTLISSTAVVGSHFCGRRGVLSEWFRGIDGDSRIMVIGSLVHELLQEVLECSISTMSTIMDVVQKLLNRSDCIQMLYSACMSKEDAVKELNGFVPYIYNFVNTYVEDLGYKMSPPPQNENNKDGNNVEKWNGTICAIRDIEENIWAPQLGIKGKVDVTVEVKINRHRRNLTKVIPLELKTGRSSFSAEHRGQVTLYTMMMSQLGNKVDSGLLLYLRDGMMQEVKAGNNECRDLIMLRNQLAHFITRLPALIDDGAGFKPPQLPEPINHPSACGKCPYLTICSSFLGRDGLSRLSTSNPLSKFATSATSHLSASHIDYLIHWTGLLLLEESQTFGSVCQKDLWCLTPQQREKRGKSLCSMVVVGTVMEKGDYYVHIFQKDCDQFSDLRISGLAVGEYVTVSTDNRLAVATGTISDITQSTLTLLLNRNITKHSPGSCFHIDIYTLQNGKVFNLTNLGCLMDDTDAAAKLRKLIVDKERPTFVEKLRSSIMRPARPILEPLNVGQRRAVVKALTAKDYFLIKGMPGTGKTATIVSLVELLVKLGQHVDLLRLGSSSRIHPQLRAKSEDDLTANCSSPAQLETLYNSKPVVGTTCLGAGHPLFTRRTFDVCIVDESTQVLQVSVLRPLFSAKKFILIGDPEQLPPVIRNKTAREMGMSESLFERLDSPDASVCLDLQYRMNQAITNVANGLVYNGQLKCGNEQVSSATLHLPAPHMVTEELESETWLCPVLSPAMIHSVLVLDTGPIWDKLRDNTSAFLNLIYNPVNENNECQETSTGSNDVLKCRGLSKVIKEISNEERSCTNLFEAALVKHIVRVMMKGGVEGSSIGVIAPFRAQVALLQKMVASDSDKNVEVNTVDQYQGRDKDVIIFSCTRTENVESPSSKSLPTKNKESEILGDKRRLTVAITRAKHKLLIIGDAQTLHTYQPFRNLFDCLSSEQIIVLSDSSSNFDWCRLMMNIKEVS</sequence>
<keyword evidence="8 22" id="KW-0547">Nucleotide-binding</keyword>
<evidence type="ECO:0000256" key="10">
    <source>
        <dbReference type="ARBA" id="ARBA00022763"/>
    </source>
</evidence>
<feature type="domain" description="DNA2/NAM7 helicase helicase" evidence="24">
    <location>
        <begin position="615"/>
        <end position="681"/>
    </location>
</feature>
<evidence type="ECO:0000256" key="7">
    <source>
        <dbReference type="ARBA" id="ARBA00022723"/>
    </source>
</evidence>
<evidence type="ECO:0000256" key="9">
    <source>
        <dbReference type="ARBA" id="ARBA00022759"/>
    </source>
</evidence>
<keyword evidence="13 22" id="KW-0067">ATP-binding</keyword>
<keyword evidence="6 22" id="KW-0540">Nuclease</keyword>
<gene>
    <name evidence="27" type="ORF">L798_00406</name>
</gene>
<evidence type="ECO:0000256" key="8">
    <source>
        <dbReference type="ARBA" id="ARBA00022741"/>
    </source>
</evidence>
<dbReference type="GO" id="GO:0046872">
    <property type="term" value="F:metal ion binding"/>
    <property type="evidence" value="ECO:0007669"/>
    <property type="project" value="UniProtKB-UniRule"/>
</dbReference>
<keyword evidence="7 22" id="KW-0479">Metal-binding</keyword>
<dbReference type="CDD" id="cd18808">
    <property type="entry name" value="SF1_C_Upf1"/>
    <property type="match status" value="1"/>
</dbReference>
<evidence type="ECO:0000256" key="20">
    <source>
        <dbReference type="ARBA" id="ARBA00023268"/>
    </source>
</evidence>
<evidence type="ECO:0000256" key="18">
    <source>
        <dbReference type="ARBA" id="ARBA00023204"/>
    </source>
</evidence>
<reference evidence="27 28" key="1">
    <citation type="journal article" date="2014" name="Nat. Commun.">
        <title>Molecular traces of alternative social organization in a termite genome.</title>
        <authorList>
            <person name="Terrapon N."/>
            <person name="Li C."/>
            <person name="Robertson H.M."/>
            <person name="Ji L."/>
            <person name="Meng X."/>
            <person name="Booth W."/>
            <person name="Chen Z."/>
            <person name="Childers C.P."/>
            <person name="Glastad K.M."/>
            <person name="Gokhale K."/>
            <person name="Gowin J."/>
            <person name="Gronenberg W."/>
            <person name="Hermansen R.A."/>
            <person name="Hu H."/>
            <person name="Hunt B.G."/>
            <person name="Huylmans A.K."/>
            <person name="Khalil S.M."/>
            <person name="Mitchell R.D."/>
            <person name="Munoz-Torres M.C."/>
            <person name="Mustard J.A."/>
            <person name="Pan H."/>
            <person name="Reese J.T."/>
            <person name="Scharf M.E."/>
            <person name="Sun F."/>
            <person name="Vogel H."/>
            <person name="Xiao J."/>
            <person name="Yang W."/>
            <person name="Yang Z."/>
            <person name="Yang Z."/>
            <person name="Zhou J."/>
            <person name="Zhu J."/>
            <person name="Brent C.S."/>
            <person name="Elsik C.G."/>
            <person name="Goodisman M.A."/>
            <person name="Liberles D.A."/>
            <person name="Roe R.M."/>
            <person name="Vargo E.L."/>
            <person name="Vilcinskas A."/>
            <person name="Wang J."/>
            <person name="Bornberg-Bauer E."/>
            <person name="Korb J."/>
            <person name="Zhang G."/>
            <person name="Liebig J."/>
        </authorList>
    </citation>
    <scope>NUCLEOTIDE SEQUENCE [LARGE SCALE GENOMIC DNA]</scope>
    <source>
        <tissue evidence="27">Whole organism</tissue>
    </source>
</reference>
<dbReference type="PANTHER" id="PTHR10887">
    <property type="entry name" value="DNA2/NAM7 HELICASE FAMILY"/>
    <property type="match status" value="1"/>
</dbReference>
<keyword evidence="15 22" id="KW-0411">Iron-sulfur</keyword>
<keyword evidence="20 22" id="KW-0511">Multifunctional enzyme</keyword>
<dbReference type="InterPro" id="IPR041677">
    <property type="entry name" value="DNA2/NAM7_AAA_11"/>
</dbReference>
<dbReference type="InterPro" id="IPR014808">
    <property type="entry name" value="DNA_replication_fac_Dna2_N"/>
</dbReference>
<dbReference type="Pfam" id="PF21123">
    <property type="entry name" value="Dna2_Rift"/>
    <property type="match status" value="1"/>
</dbReference>
<evidence type="ECO:0000259" key="23">
    <source>
        <dbReference type="Pfam" id="PF08696"/>
    </source>
</evidence>
<dbReference type="GO" id="GO:0005524">
    <property type="term" value="F:ATP binding"/>
    <property type="evidence" value="ECO:0007669"/>
    <property type="project" value="UniProtKB-UniRule"/>
</dbReference>
<evidence type="ECO:0000259" key="24">
    <source>
        <dbReference type="Pfam" id="PF13086"/>
    </source>
</evidence>
<evidence type="ECO:0000313" key="28">
    <source>
        <dbReference type="Proteomes" id="UP000027135"/>
    </source>
</evidence>
<evidence type="ECO:0000256" key="1">
    <source>
        <dbReference type="ARBA" id="ARBA00001966"/>
    </source>
</evidence>
<evidence type="ECO:0000256" key="17">
    <source>
        <dbReference type="ARBA" id="ARBA00023128"/>
    </source>
</evidence>
<feature type="domain" description="DNA2/NAM7 helicase-like C-terminal" evidence="25">
    <location>
        <begin position="690"/>
        <end position="953"/>
    </location>
</feature>
<comment type="catalytic activity">
    <reaction evidence="21 22">
        <text>ATP + H2O = ADP + phosphate + H(+)</text>
        <dbReference type="Rhea" id="RHEA:13065"/>
        <dbReference type="ChEBI" id="CHEBI:15377"/>
        <dbReference type="ChEBI" id="CHEBI:15378"/>
        <dbReference type="ChEBI" id="CHEBI:30616"/>
        <dbReference type="ChEBI" id="CHEBI:43474"/>
        <dbReference type="ChEBI" id="CHEBI:456216"/>
        <dbReference type="EC" id="3.6.4.12"/>
    </reaction>
</comment>
<dbReference type="Proteomes" id="UP000027135">
    <property type="component" value="Unassembled WGS sequence"/>
</dbReference>
<dbReference type="GO" id="GO:0005634">
    <property type="term" value="C:nucleus"/>
    <property type="evidence" value="ECO:0007669"/>
    <property type="project" value="UniProtKB-SubCell"/>
</dbReference>
<dbReference type="GO" id="GO:0006281">
    <property type="term" value="P:DNA repair"/>
    <property type="evidence" value="ECO:0007669"/>
    <property type="project" value="UniProtKB-KW"/>
</dbReference>
<keyword evidence="5 22" id="KW-0235">DNA replication</keyword>
<keyword evidence="18 22" id="KW-0234">DNA repair</keyword>
<evidence type="ECO:0000256" key="19">
    <source>
        <dbReference type="ARBA" id="ARBA00023242"/>
    </source>
</evidence>
<dbReference type="InParanoid" id="A0A067QVG1"/>
<name>A0A067QVG1_ZOONE</name>
<comment type="subcellular location">
    <subcellularLocation>
        <location evidence="2">Mitochondrion</location>
    </subcellularLocation>
    <subcellularLocation>
        <location evidence="22">Nucleus</location>
    </subcellularLocation>
    <subcellularLocation>
        <location evidence="22">Chromosome</location>
    </subcellularLocation>
</comment>
<dbReference type="EC" id="3.6.4.12" evidence="22"/>
<evidence type="ECO:0000256" key="6">
    <source>
        <dbReference type="ARBA" id="ARBA00022722"/>
    </source>
</evidence>
<keyword evidence="28" id="KW-1185">Reference proteome</keyword>
<keyword evidence="16 22" id="KW-0238">DNA-binding</keyword>
<feature type="domain" description="DNA2/NAM7 helicase helicase" evidence="24">
    <location>
        <begin position="535"/>
        <end position="575"/>
    </location>
</feature>
<evidence type="ECO:0000256" key="13">
    <source>
        <dbReference type="ARBA" id="ARBA00022840"/>
    </source>
</evidence>
<proteinExistence type="inferred from homology"/>
<dbReference type="GO" id="GO:0033567">
    <property type="term" value="P:DNA replication, Okazaki fragment processing"/>
    <property type="evidence" value="ECO:0007669"/>
    <property type="project" value="UniProtKB-UniRule"/>
</dbReference>
<dbReference type="GO" id="GO:0051539">
    <property type="term" value="F:4 iron, 4 sulfur cluster binding"/>
    <property type="evidence" value="ECO:0007669"/>
    <property type="project" value="UniProtKB-UniRule"/>
</dbReference>
<dbReference type="InterPro" id="IPR027417">
    <property type="entry name" value="P-loop_NTPase"/>
</dbReference>
<evidence type="ECO:0000256" key="14">
    <source>
        <dbReference type="ARBA" id="ARBA00023004"/>
    </source>
</evidence>
<dbReference type="eggNOG" id="KOG1805">
    <property type="taxonomic scope" value="Eukaryota"/>
</dbReference>
<keyword evidence="19 22" id="KW-0539">Nucleus</keyword>
<dbReference type="CDD" id="cd22318">
    <property type="entry name" value="DNA2_N-like"/>
    <property type="match status" value="1"/>
</dbReference>
<dbReference type="Pfam" id="PF08696">
    <property type="entry name" value="Dna2"/>
    <property type="match status" value="1"/>
</dbReference>
<dbReference type="Pfam" id="PF13086">
    <property type="entry name" value="AAA_11"/>
    <property type="match status" value="2"/>
</dbReference>
<protein>
    <recommendedName>
        <fullName evidence="22">DNA replication ATP-dependent helicase/nuclease</fullName>
        <ecNumber evidence="22">3.1.-.-</ecNumber>
        <ecNumber evidence="22">3.6.4.12</ecNumber>
    </recommendedName>
</protein>
<keyword evidence="12 22" id="KW-0347">Helicase</keyword>
<evidence type="ECO:0000256" key="3">
    <source>
        <dbReference type="ARBA" id="ARBA00007913"/>
    </source>
</evidence>
<dbReference type="AlphaFoldDB" id="A0A067QVG1"/>
<evidence type="ECO:0000259" key="25">
    <source>
        <dbReference type="Pfam" id="PF13087"/>
    </source>
</evidence>
<dbReference type="InterPro" id="IPR045055">
    <property type="entry name" value="DNA2/NAM7-like"/>
</dbReference>
<dbReference type="GO" id="GO:0005739">
    <property type="term" value="C:mitochondrion"/>
    <property type="evidence" value="ECO:0007669"/>
    <property type="project" value="UniProtKB-SubCell"/>
</dbReference>
<evidence type="ECO:0000256" key="21">
    <source>
        <dbReference type="ARBA" id="ARBA00047995"/>
    </source>
</evidence>
<dbReference type="GO" id="GO:0003677">
    <property type="term" value="F:DNA binding"/>
    <property type="evidence" value="ECO:0007669"/>
    <property type="project" value="UniProtKB-UniRule"/>
</dbReference>
<keyword evidence="17" id="KW-0496">Mitochondrion</keyword>
<keyword evidence="4 22" id="KW-0004">4Fe-4S</keyword>
<dbReference type="InterPro" id="IPR047187">
    <property type="entry name" value="SF1_C_Upf1"/>
</dbReference>
<dbReference type="Gene3D" id="3.40.50.300">
    <property type="entry name" value="P-loop containing nucleotide triphosphate hydrolases"/>
    <property type="match status" value="2"/>
</dbReference>
<evidence type="ECO:0000259" key="26">
    <source>
        <dbReference type="Pfam" id="PF21123"/>
    </source>
</evidence>
<evidence type="ECO:0000256" key="15">
    <source>
        <dbReference type="ARBA" id="ARBA00023014"/>
    </source>
</evidence>
<dbReference type="EMBL" id="KK853205">
    <property type="protein sequence ID" value="KDR09858.1"/>
    <property type="molecule type" value="Genomic_DNA"/>
</dbReference>
<keyword evidence="22" id="KW-0158">Chromosome</keyword>
<dbReference type="FunFam" id="3.40.50.300:FF:000721">
    <property type="entry name" value="DNA replication ATP-dependent helicase/nuclease DNA2"/>
    <property type="match status" value="1"/>
</dbReference>
<dbReference type="InterPro" id="IPR041679">
    <property type="entry name" value="DNA2/NAM7-like_C"/>
</dbReference>
<dbReference type="GO" id="GO:0017108">
    <property type="term" value="F:5'-flap endonuclease activity"/>
    <property type="evidence" value="ECO:0007669"/>
    <property type="project" value="UniProtKB-UniRule"/>
</dbReference>
<comment type="similarity">
    <text evidence="3 22">Belongs to the DNA2/NAM7 helicase family.</text>
</comment>
<comment type="cofactor">
    <cofactor evidence="1">
        <name>[4Fe-4S] cluster</name>
        <dbReference type="ChEBI" id="CHEBI:49883"/>
    </cofactor>
</comment>
<dbReference type="EC" id="3.1.-.-" evidence="22"/>
<feature type="domain" description="DNA replication factor Dna2 N-terminal" evidence="23">
    <location>
        <begin position="2"/>
        <end position="197"/>
    </location>
</feature>
<keyword evidence="14 22" id="KW-0408">Iron</keyword>
<evidence type="ECO:0000256" key="11">
    <source>
        <dbReference type="ARBA" id="ARBA00022801"/>
    </source>
</evidence>
<dbReference type="PANTHER" id="PTHR10887:SF433">
    <property type="entry name" value="DNA REPLICATION ATP-DEPENDENT HELICASE_NUCLEASE DNA2"/>
    <property type="match status" value="1"/>
</dbReference>
<dbReference type="OMA" id="NYCEAAI"/>
<accession>A0A067QVG1</accession>
<evidence type="ECO:0000256" key="2">
    <source>
        <dbReference type="ARBA" id="ARBA00004173"/>
    </source>
</evidence>
<keyword evidence="10 22" id="KW-0227">DNA damage</keyword>
<dbReference type="GO" id="GO:0016887">
    <property type="term" value="F:ATP hydrolysis activity"/>
    <property type="evidence" value="ECO:0007669"/>
    <property type="project" value="RHEA"/>
</dbReference>
<evidence type="ECO:0000256" key="4">
    <source>
        <dbReference type="ARBA" id="ARBA00022485"/>
    </source>
</evidence>